<comment type="caution">
    <text evidence="1">The sequence shown here is derived from an EMBL/GenBank/DDBJ whole genome shotgun (WGS) entry which is preliminary data.</text>
</comment>
<proteinExistence type="predicted"/>
<name>A0ACB9L9I9_BAUVA</name>
<reference evidence="1 2" key="1">
    <citation type="journal article" date="2022" name="DNA Res.">
        <title>Chromosomal-level genome assembly of the orchid tree Bauhinia variegata (Leguminosae; Cercidoideae) supports the allotetraploid origin hypothesis of Bauhinia.</title>
        <authorList>
            <person name="Zhong Y."/>
            <person name="Chen Y."/>
            <person name="Zheng D."/>
            <person name="Pang J."/>
            <person name="Liu Y."/>
            <person name="Luo S."/>
            <person name="Meng S."/>
            <person name="Qian L."/>
            <person name="Wei D."/>
            <person name="Dai S."/>
            <person name="Zhou R."/>
        </authorList>
    </citation>
    <scope>NUCLEOTIDE SEQUENCE [LARGE SCALE GENOMIC DNA]</scope>
    <source>
        <strain evidence="1">BV-YZ2020</strain>
    </source>
</reference>
<sequence>MSRLILASYQNTQGNQGENDPTNTTLFVGNLHPSVSDDLLRQVFGQYGELVHVKIPAGKCRGFVQFANSYGFCISCAEQALSVLNGTPLVGQSIRLSWGRNPSNTQSLIDQILIWFMEVTLNMGITSSLNSERCAEFGSRPILVLLPKQLITLPL</sequence>
<evidence type="ECO:0000313" key="2">
    <source>
        <dbReference type="Proteomes" id="UP000828941"/>
    </source>
</evidence>
<accession>A0ACB9L9I9</accession>
<protein>
    <submittedName>
        <fullName evidence="1">Uncharacterized protein</fullName>
    </submittedName>
</protein>
<dbReference type="EMBL" id="CM039437">
    <property type="protein sequence ID" value="KAI4306091.1"/>
    <property type="molecule type" value="Genomic_DNA"/>
</dbReference>
<organism evidence="1 2">
    <name type="scientific">Bauhinia variegata</name>
    <name type="common">Purple orchid tree</name>
    <name type="synonym">Phanera variegata</name>
    <dbReference type="NCBI Taxonomy" id="167791"/>
    <lineage>
        <taxon>Eukaryota</taxon>
        <taxon>Viridiplantae</taxon>
        <taxon>Streptophyta</taxon>
        <taxon>Embryophyta</taxon>
        <taxon>Tracheophyta</taxon>
        <taxon>Spermatophyta</taxon>
        <taxon>Magnoliopsida</taxon>
        <taxon>eudicotyledons</taxon>
        <taxon>Gunneridae</taxon>
        <taxon>Pentapetalae</taxon>
        <taxon>rosids</taxon>
        <taxon>fabids</taxon>
        <taxon>Fabales</taxon>
        <taxon>Fabaceae</taxon>
        <taxon>Cercidoideae</taxon>
        <taxon>Cercideae</taxon>
        <taxon>Bauhiniinae</taxon>
        <taxon>Bauhinia</taxon>
    </lineage>
</organism>
<keyword evidence="2" id="KW-1185">Reference proteome</keyword>
<dbReference type="Proteomes" id="UP000828941">
    <property type="component" value="Chromosome 12"/>
</dbReference>
<evidence type="ECO:0000313" key="1">
    <source>
        <dbReference type="EMBL" id="KAI4306091.1"/>
    </source>
</evidence>
<gene>
    <name evidence="1" type="ORF">L6164_029400</name>
</gene>